<evidence type="ECO:0000313" key="3">
    <source>
        <dbReference type="Proteomes" id="UP000693970"/>
    </source>
</evidence>
<reference evidence="2" key="2">
    <citation type="submission" date="2021-04" db="EMBL/GenBank/DDBJ databases">
        <authorList>
            <person name="Podell S."/>
        </authorList>
    </citation>
    <scope>NUCLEOTIDE SEQUENCE</scope>
    <source>
        <strain evidence="2">Hildebrandi</strain>
    </source>
</reference>
<keyword evidence="1" id="KW-0732">Signal</keyword>
<proteinExistence type="predicted"/>
<dbReference type="AlphaFoldDB" id="A0A9K3M405"/>
<accession>A0A9K3M405</accession>
<dbReference type="Proteomes" id="UP000693970">
    <property type="component" value="Unassembled WGS sequence"/>
</dbReference>
<comment type="caution">
    <text evidence="2">The sequence shown here is derived from an EMBL/GenBank/DDBJ whole genome shotgun (WGS) entry which is preliminary data.</text>
</comment>
<feature type="signal peptide" evidence="1">
    <location>
        <begin position="1"/>
        <end position="21"/>
    </location>
</feature>
<dbReference type="EMBL" id="JAGRRH010000002">
    <property type="protein sequence ID" value="KAG7373547.1"/>
    <property type="molecule type" value="Genomic_DNA"/>
</dbReference>
<organism evidence="2 3">
    <name type="scientific">Nitzschia inconspicua</name>
    <dbReference type="NCBI Taxonomy" id="303405"/>
    <lineage>
        <taxon>Eukaryota</taxon>
        <taxon>Sar</taxon>
        <taxon>Stramenopiles</taxon>
        <taxon>Ochrophyta</taxon>
        <taxon>Bacillariophyta</taxon>
        <taxon>Bacillariophyceae</taxon>
        <taxon>Bacillariophycidae</taxon>
        <taxon>Bacillariales</taxon>
        <taxon>Bacillariaceae</taxon>
        <taxon>Nitzschia</taxon>
    </lineage>
</organism>
<name>A0A9K3M405_9STRA</name>
<evidence type="ECO:0008006" key="4">
    <source>
        <dbReference type="Google" id="ProtNLM"/>
    </source>
</evidence>
<keyword evidence="3" id="KW-1185">Reference proteome</keyword>
<gene>
    <name evidence="2" type="ORF">IV203_034271</name>
</gene>
<feature type="chain" id="PRO_5039932903" description="Glycosyltransferase family 25 protein" evidence="1">
    <location>
        <begin position="22"/>
        <end position="397"/>
    </location>
</feature>
<dbReference type="OrthoDB" id="52026at2759"/>
<evidence type="ECO:0000256" key="1">
    <source>
        <dbReference type="SAM" id="SignalP"/>
    </source>
</evidence>
<protein>
    <recommendedName>
        <fullName evidence="4">Glycosyltransferase family 25 protein</fullName>
    </recommendedName>
</protein>
<evidence type="ECO:0000313" key="2">
    <source>
        <dbReference type="EMBL" id="KAG7373547.1"/>
    </source>
</evidence>
<reference evidence="2" key="1">
    <citation type="journal article" date="2021" name="Sci. Rep.">
        <title>Diploid genomic architecture of Nitzschia inconspicua, an elite biomass production diatom.</title>
        <authorList>
            <person name="Oliver A."/>
            <person name="Podell S."/>
            <person name="Pinowska A."/>
            <person name="Traller J.C."/>
            <person name="Smith S.R."/>
            <person name="McClure R."/>
            <person name="Beliaev A."/>
            <person name="Bohutskyi P."/>
            <person name="Hill E.A."/>
            <person name="Rabines A."/>
            <person name="Zheng H."/>
            <person name="Allen L.Z."/>
            <person name="Kuo A."/>
            <person name="Grigoriev I.V."/>
            <person name="Allen A.E."/>
            <person name="Hazlebeck D."/>
            <person name="Allen E.E."/>
        </authorList>
    </citation>
    <scope>NUCLEOTIDE SEQUENCE</scope>
    <source>
        <strain evidence="2">Hildebrandi</strain>
    </source>
</reference>
<sequence>MRSGWALLILVSLWAVDRVVIYSRIASSMSGCHGRQKEIMELEWIDQSVMTLDGLRGSTDTLTSATKSETKGSKESQRVINDNSQIESPFRIQSFVISLHYSKAQDCMKRNRLSGINATWFPSSNGYDQMILDEWYALTKTKWLNASLFKKGFKSGYENPHVVGCYMSHWNVLKLTLSFYQTLQQRPDALVILEDDVACSNNLLEYLEATIPKLPDGWDLFMIGGKPFSYLSSKPLNTKIVANKTKPDLFQELACQGIFGTSLTGPFAPQNRSRFIDPTRDAYWKIEYMTNTHAYVVNPLRLEYLVDFLGSIHQQITFMRPIDITYADAMRNGHIQAYMPTQEYCRQHSPQELLKAHPTPWIGYYHHPSWQRLMDDEPYEYGPIFFEHCPARDQGIF</sequence>